<feature type="domain" description="Reverse transcriptase Ty1/copia-type" evidence="1">
    <location>
        <begin position="1"/>
        <end position="87"/>
    </location>
</feature>
<evidence type="ECO:0000259" key="1">
    <source>
        <dbReference type="Pfam" id="PF07727"/>
    </source>
</evidence>
<keyword evidence="3" id="KW-1185">Reference proteome</keyword>
<dbReference type="EMBL" id="QJKJ01010075">
    <property type="protein sequence ID" value="RDX74745.1"/>
    <property type="molecule type" value="Genomic_DNA"/>
</dbReference>
<dbReference type="Proteomes" id="UP000257109">
    <property type="component" value="Unassembled WGS sequence"/>
</dbReference>
<organism evidence="2 3">
    <name type="scientific">Mucuna pruriens</name>
    <name type="common">Velvet bean</name>
    <name type="synonym">Dolichos pruriens</name>
    <dbReference type="NCBI Taxonomy" id="157652"/>
    <lineage>
        <taxon>Eukaryota</taxon>
        <taxon>Viridiplantae</taxon>
        <taxon>Streptophyta</taxon>
        <taxon>Embryophyta</taxon>
        <taxon>Tracheophyta</taxon>
        <taxon>Spermatophyta</taxon>
        <taxon>Magnoliopsida</taxon>
        <taxon>eudicotyledons</taxon>
        <taxon>Gunneridae</taxon>
        <taxon>Pentapetalae</taxon>
        <taxon>rosids</taxon>
        <taxon>fabids</taxon>
        <taxon>Fabales</taxon>
        <taxon>Fabaceae</taxon>
        <taxon>Papilionoideae</taxon>
        <taxon>50 kb inversion clade</taxon>
        <taxon>NPAAA clade</taxon>
        <taxon>indigoferoid/millettioid clade</taxon>
        <taxon>Phaseoleae</taxon>
        <taxon>Mucuna</taxon>
    </lineage>
</organism>
<sequence>MKQPDGFQISGKEDYVCRLKKSLYGLKQAPRQWYKKFESVMCEQGYKKTTSDHCVFVRKFFDDDFVILLLYVDDMLIVGKSISRIDSPSNEAEKTNMSIVPYASAVGSLMYAMVCTRPDIAHVVGIVSRFLSNPSKEYWNAVKWILRYLRSTSDLRLCFEGDKPTLVGYSDSDMARDIDSIKSTSGYLIKFAGGVCVALSTTEAEFIAITEACKELLWVKKFLQELGFVQDKYLLFCDSQSVIHLGKNSTFHSRSKHIDVRYHWIHDALDAKLLELAKVHTDDNGANMMTKVVPRGKFEACCEIAGLAITST</sequence>
<reference evidence="2" key="1">
    <citation type="submission" date="2018-05" db="EMBL/GenBank/DDBJ databases">
        <title>Draft genome of Mucuna pruriens seed.</title>
        <authorList>
            <person name="Nnadi N.E."/>
            <person name="Vos R."/>
            <person name="Hasami M.H."/>
            <person name="Devisetty U.K."/>
            <person name="Aguiy J.C."/>
        </authorList>
    </citation>
    <scope>NUCLEOTIDE SEQUENCE [LARGE SCALE GENOMIC DNA]</scope>
    <source>
        <strain evidence="2">JCA_2017</strain>
    </source>
</reference>
<feature type="non-terminal residue" evidence="2">
    <location>
        <position position="1"/>
    </location>
</feature>
<dbReference type="PANTHER" id="PTHR11439">
    <property type="entry name" value="GAG-POL-RELATED RETROTRANSPOSON"/>
    <property type="match status" value="1"/>
</dbReference>
<evidence type="ECO:0000313" key="3">
    <source>
        <dbReference type="Proteomes" id="UP000257109"/>
    </source>
</evidence>
<gene>
    <name evidence="2" type="ORF">CR513_45467</name>
</gene>
<protein>
    <recommendedName>
        <fullName evidence="1">Reverse transcriptase Ty1/copia-type domain-containing protein</fullName>
    </recommendedName>
</protein>
<accession>A0A371F8X7</accession>
<evidence type="ECO:0000313" key="2">
    <source>
        <dbReference type="EMBL" id="RDX74745.1"/>
    </source>
</evidence>
<dbReference type="SUPFAM" id="SSF56672">
    <property type="entry name" value="DNA/RNA polymerases"/>
    <property type="match status" value="1"/>
</dbReference>
<dbReference type="InterPro" id="IPR013103">
    <property type="entry name" value="RVT_2"/>
</dbReference>
<dbReference type="CDD" id="cd09272">
    <property type="entry name" value="RNase_HI_RT_Ty1"/>
    <property type="match status" value="1"/>
</dbReference>
<dbReference type="STRING" id="157652.A0A371F8X7"/>
<name>A0A371F8X7_MUCPR</name>
<dbReference type="OrthoDB" id="1727749at2759"/>
<dbReference type="InterPro" id="IPR043502">
    <property type="entry name" value="DNA/RNA_pol_sf"/>
</dbReference>
<dbReference type="Pfam" id="PF07727">
    <property type="entry name" value="RVT_2"/>
    <property type="match status" value="1"/>
</dbReference>
<dbReference type="PANTHER" id="PTHR11439:SF467">
    <property type="entry name" value="INTEGRASE CATALYTIC DOMAIN-CONTAINING PROTEIN"/>
    <property type="match status" value="1"/>
</dbReference>
<comment type="caution">
    <text evidence="2">The sequence shown here is derived from an EMBL/GenBank/DDBJ whole genome shotgun (WGS) entry which is preliminary data.</text>
</comment>
<dbReference type="AlphaFoldDB" id="A0A371F8X7"/>
<proteinExistence type="predicted"/>